<evidence type="ECO:0000256" key="1">
    <source>
        <dbReference type="ARBA" id="ARBA00004123"/>
    </source>
</evidence>
<dbReference type="GeneID" id="15807180"/>
<dbReference type="KEGG" id="beq:BEWA_018430"/>
<name>L0AUT9_THEEQ</name>
<comment type="subcellular location">
    <subcellularLocation>
        <location evidence="1">Nucleus</location>
    </subcellularLocation>
</comment>
<organism evidence="5 6">
    <name type="scientific">Theileria equi strain WA</name>
    <dbReference type="NCBI Taxonomy" id="1537102"/>
    <lineage>
        <taxon>Eukaryota</taxon>
        <taxon>Sar</taxon>
        <taxon>Alveolata</taxon>
        <taxon>Apicomplexa</taxon>
        <taxon>Aconoidasida</taxon>
        <taxon>Piroplasmida</taxon>
        <taxon>Theileriidae</taxon>
        <taxon>Theileria</taxon>
    </lineage>
</organism>
<dbReference type="GO" id="GO:0042797">
    <property type="term" value="P:tRNA transcription by RNA polymerase III"/>
    <property type="evidence" value="ECO:0007669"/>
    <property type="project" value="TreeGrafter"/>
</dbReference>
<evidence type="ECO:0000256" key="3">
    <source>
        <dbReference type="ARBA" id="ARBA00023163"/>
    </source>
</evidence>
<dbReference type="EMBL" id="CP001669">
    <property type="protein sequence ID" value="AFZ78998.1"/>
    <property type="molecule type" value="Genomic_DNA"/>
</dbReference>
<dbReference type="Proteomes" id="UP000031512">
    <property type="component" value="Chromosome 1"/>
</dbReference>
<dbReference type="PANTHER" id="PTHR13408:SF0">
    <property type="entry name" value="DNA-DIRECTED RNA POLYMERASE III SUBUNIT RPC4"/>
    <property type="match status" value="1"/>
</dbReference>
<gene>
    <name evidence="5" type="ORF">BEWA_018430</name>
</gene>
<dbReference type="PANTHER" id="PTHR13408">
    <property type="entry name" value="DNA-DIRECTED RNA POLYMERASE III"/>
    <property type="match status" value="1"/>
</dbReference>
<keyword evidence="2" id="KW-0240">DNA-directed RNA polymerase</keyword>
<dbReference type="InterPro" id="IPR007811">
    <property type="entry name" value="RPC4"/>
</dbReference>
<reference evidence="5 6" key="1">
    <citation type="journal article" date="2012" name="BMC Genomics">
        <title>Comparative genomic analysis and phylogenetic position of Theileria equi.</title>
        <authorList>
            <person name="Kappmeyer L.S."/>
            <person name="Thiagarajan M."/>
            <person name="Herndon D.R."/>
            <person name="Ramsay J.D."/>
            <person name="Caler E."/>
            <person name="Djikeng A."/>
            <person name="Gillespie J.J."/>
            <person name="Lau A.O."/>
            <person name="Roalson E.H."/>
            <person name="Silva J.C."/>
            <person name="Silva M.G."/>
            <person name="Suarez C.E."/>
            <person name="Ueti M.W."/>
            <person name="Nene V.M."/>
            <person name="Mealey R.H."/>
            <person name="Knowles D.P."/>
            <person name="Brayton K.A."/>
        </authorList>
    </citation>
    <scope>NUCLEOTIDE SEQUENCE [LARGE SCALE GENOMIC DNA]</scope>
    <source>
        <strain evidence="5 6">WA</strain>
    </source>
</reference>
<dbReference type="STRING" id="1537102.L0AUT9"/>
<proteinExistence type="predicted"/>
<keyword evidence="3" id="KW-0804">Transcription</keyword>
<dbReference type="VEuPathDB" id="PiroplasmaDB:BEWA_018430"/>
<dbReference type="Pfam" id="PF05132">
    <property type="entry name" value="RNA_pol_Rpc4"/>
    <property type="match status" value="1"/>
</dbReference>
<evidence type="ECO:0000313" key="5">
    <source>
        <dbReference type="EMBL" id="AFZ78998.1"/>
    </source>
</evidence>
<dbReference type="OrthoDB" id="5836119at2759"/>
<evidence type="ECO:0000256" key="4">
    <source>
        <dbReference type="ARBA" id="ARBA00023242"/>
    </source>
</evidence>
<protein>
    <submittedName>
        <fullName evidence="5">Uncharacterized protein</fullName>
    </submittedName>
</protein>
<accession>L0AUT9</accession>
<sequence length="203" mass="23108">MEILDLFANDDIEEDNCPGDTRNLERQEEVHYEHQTFDVCEDSIDIFSSGALEKLAELNPNLILPYVLPLKPLKLDKGGKPSNLFSKLGQHFIHIQMPFVLPALRREPCPKGNEPTCPEEVNTEIYQSSRLDCLPSGRLGKLRVHKSGKMVLQIDGHSFVFSQGNKLTCKQRVCCYLEENNEFAFLGELNRRFVASPDFTNLL</sequence>
<dbReference type="eggNOG" id="KOG3122">
    <property type="taxonomic scope" value="Eukaryota"/>
</dbReference>
<dbReference type="GO" id="GO:0003677">
    <property type="term" value="F:DNA binding"/>
    <property type="evidence" value="ECO:0007669"/>
    <property type="project" value="InterPro"/>
</dbReference>
<keyword evidence="6" id="KW-1185">Reference proteome</keyword>
<evidence type="ECO:0000313" key="6">
    <source>
        <dbReference type="Proteomes" id="UP000031512"/>
    </source>
</evidence>
<dbReference type="RefSeq" id="XP_004828664.1">
    <property type="nucleotide sequence ID" value="XM_004828607.1"/>
</dbReference>
<keyword evidence="4" id="KW-0539">Nucleus</keyword>
<evidence type="ECO:0000256" key="2">
    <source>
        <dbReference type="ARBA" id="ARBA00022478"/>
    </source>
</evidence>
<dbReference type="GO" id="GO:0005666">
    <property type="term" value="C:RNA polymerase III complex"/>
    <property type="evidence" value="ECO:0007669"/>
    <property type="project" value="InterPro"/>
</dbReference>
<dbReference type="AlphaFoldDB" id="L0AUT9"/>